<accession>A0A2T5MJS9</accession>
<keyword evidence="7 9" id="KW-0472">Membrane</keyword>
<keyword evidence="8 9" id="KW-0012">Acyltransferase</keyword>
<dbReference type="GO" id="GO:0005886">
    <property type="term" value="C:plasma membrane"/>
    <property type="evidence" value="ECO:0007669"/>
    <property type="project" value="UniProtKB-SubCell"/>
</dbReference>
<evidence type="ECO:0000256" key="6">
    <source>
        <dbReference type="ARBA" id="ARBA00022989"/>
    </source>
</evidence>
<dbReference type="RefSeq" id="WP_107938544.1">
    <property type="nucleotide sequence ID" value="NZ_QANS01000001.1"/>
</dbReference>
<dbReference type="GO" id="GO:0009245">
    <property type="term" value="P:lipid A biosynthetic process"/>
    <property type="evidence" value="ECO:0007669"/>
    <property type="project" value="InterPro"/>
</dbReference>
<evidence type="ECO:0000256" key="2">
    <source>
        <dbReference type="ARBA" id="ARBA00022519"/>
    </source>
</evidence>
<name>A0A2T5MJS9_9GAMM</name>
<comment type="subcellular location">
    <subcellularLocation>
        <location evidence="9">Cell inner membrane</location>
        <topology evidence="9">Single-pass membrane protein</topology>
    </subcellularLocation>
</comment>
<organism evidence="10 11">
    <name type="scientific">Stenotrophobium rhamnosiphilum</name>
    <dbReference type="NCBI Taxonomy" id="2029166"/>
    <lineage>
        <taxon>Bacteria</taxon>
        <taxon>Pseudomonadati</taxon>
        <taxon>Pseudomonadota</taxon>
        <taxon>Gammaproteobacteria</taxon>
        <taxon>Nevskiales</taxon>
        <taxon>Nevskiaceae</taxon>
        <taxon>Stenotrophobium</taxon>
    </lineage>
</organism>
<keyword evidence="2 9" id="KW-0997">Cell inner membrane</keyword>
<dbReference type="AlphaFoldDB" id="A0A2T5MJS9"/>
<evidence type="ECO:0000256" key="9">
    <source>
        <dbReference type="HAMAP-Rule" id="MF_01942"/>
    </source>
</evidence>
<dbReference type="UniPathway" id="UPA00360">
    <property type="reaction ID" value="UER00485"/>
</dbReference>
<comment type="pathway">
    <text evidence="9">Bacterial outer membrane biogenesis; lipopolysaccharide biosynthesis.</text>
</comment>
<keyword evidence="5 9" id="KW-0448">Lipopolysaccharide biosynthesis</keyword>
<keyword evidence="6 9" id="KW-1133">Transmembrane helix</keyword>
<dbReference type="PIRSF" id="PIRSF026649">
    <property type="entry name" value="MsbB"/>
    <property type="match status" value="1"/>
</dbReference>
<dbReference type="GO" id="GO:0036104">
    <property type="term" value="P:Kdo2-lipid A biosynthetic process"/>
    <property type="evidence" value="ECO:0007669"/>
    <property type="project" value="UniProtKB-UniRule"/>
</dbReference>
<evidence type="ECO:0000256" key="5">
    <source>
        <dbReference type="ARBA" id="ARBA00022985"/>
    </source>
</evidence>
<dbReference type="UniPathway" id="UPA00030"/>
<feature type="transmembrane region" description="Helical" evidence="9">
    <location>
        <begin position="24"/>
        <end position="47"/>
    </location>
</feature>
<keyword evidence="3 9" id="KW-0808">Transferase</keyword>
<dbReference type="Pfam" id="PF03279">
    <property type="entry name" value="Lip_A_acyltrans"/>
    <property type="match status" value="1"/>
</dbReference>
<dbReference type="EC" id="2.3.1.241" evidence="9"/>
<sequence length="314" mass="35849">MPTSTRTDAIPSRFRVSFFHPRHWLTWLGIGLLWLICLLPIPLVLSFGRKLGWLVGRILKRRRHITRVNLQLCYPELTDAARERLVDDHFEALGAGVFETGYAAFASDASLRKRGELIGVEHLDAAMKGGHGVLLLTGHFTTLEMGARYLCINNRPFHAMYRPLNDEVLDYFMRKWREGRSLLPALPKSDLKKLVRTLREGRCIWYGPDQSLDKEGAAHVPFFGVPALTLTATSRLAHMGRAKVVPYFPAFVDGRYRVTFLPALENFPGACEIEDTKLINKMLEAGVRLSPAQYFWSHRRFKHPPPGMPDPYKR</sequence>
<evidence type="ECO:0000256" key="4">
    <source>
        <dbReference type="ARBA" id="ARBA00022692"/>
    </source>
</evidence>
<evidence type="ECO:0000256" key="8">
    <source>
        <dbReference type="ARBA" id="ARBA00023315"/>
    </source>
</evidence>
<keyword evidence="1 9" id="KW-1003">Cell membrane</keyword>
<dbReference type="EMBL" id="QANS01000001">
    <property type="protein sequence ID" value="PTU32836.1"/>
    <property type="molecule type" value="Genomic_DNA"/>
</dbReference>
<gene>
    <name evidence="9" type="primary">lpxL</name>
    <name evidence="10" type="ORF">CJD38_01610</name>
</gene>
<comment type="pathway">
    <text evidence="9">Glycolipid biosynthesis; KDO(2)-lipid A biosynthesis; KDO(2)-lipid A from CMP-3-deoxy-D-manno-octulosonate and lipid IV(A): step 3/4.</text>
</comment>
<dbReference type="HAMAP" id="MF_01942">
    <property type="entry name" value="Lipid_A_LpxL_LpxP"/>
    <property type="match status" value="1"/>
</dbReference>
<dbReference type="OrthoDB" id="9803456at2"/>
<dbReference type="PANTHER" id="PTHR30606">
    <property type="entry name" value="LIPID A BIOSYNTHESIS LAUROYL ACYLTRANSFERASE"/>
    <property type="match status" value="1"/>
</dbReference>
<dbReference type="PANTHER" id="PTHR30606:SF9">
    <property type="entry name" value="LIPID A BIOSYNTHESIS LAUROYLTRANSFERASE"/>
    <property type="match status" value="1"/>
</dbReference>
<evidence type="ECO:0000256" key="1">
    <source>
        <dbReference type="ARBA" id="ARBA00022475"/>
    </source>
</evidence>
<reference evidence="10 11" key="1">
    <citation type="submission" date="2018-04" db="EMBL/GenBank/DDBJ databases">
        <title>Novel species isolated from glacier.</title>
        <authorList>
            <person name="Liu Q."/>
            <person name="Xin Y.-H."/>
        </authorList>
    </citation>
    <scope>NUCLEOTIDE SEQUENCE [LARGE SCALE GENOMIC DNA]</scope>
    <source>
        <strain evidence="10 11">GT1R17</strain>
    </source>
</reference>
<evidence type="ECO:0000256" key="3">
    <source>
        <dbReference type="ARBA" id="ARBA00022679"/>
    </source>
</evidence>
<keyword evidence="4 9" id="KW-0812">Transmembrane</keyword>
<evidence type="ECO:0000313" key="10">
    <source>
        <dbReference type="EMBL" id="PTU32836.1"/>
    </source>
</evidence>
<dbReference type="Proteomes" id="UP000244248">
    <property type="component" value="Unassembled WGS sequence"/>
</dbReference>
<evidence type="ECO:0000313" key="11">
    <source>
        <dbReference type="Proteomes" id="UP000244248"/>
    </source>
</evidence>
<dbReference type="GO" id="GO:0008913">
    <property type="term" value="F:Kdo2-lipid IVA acyltransferase activity"/>
    <property type="evidence" value="ECO:0007669"/>
    <property type="project" value="UniProtKB-EC"/>
</dbReference>
<evidence type="ECO:0000256" key="7">
    <source>
        <dbReference type="ARBA" id="ARBA00023136"/>
    </source>
</evidence>
<feature type="short sequence motif" description="HXXXXD motif" evidence="9">
    <location>
        <begin position="139"/>
        <end position="144"/>
    </location>
</feature>
<keyword evidence="11" id="KW-1185">Reference proteome</keyword>
<protein>
    <recommendedName>
        <fullName evidence="9">Lipid A biosynthesis acyltransferase</fullName>
        <ecNumber evidence="9">2.3.1.241</ecNumber>
    </recommendedName>
    <alternativeName>
        <fullName evidence="9">Kdo(2)-lipid IV(A) acyltransferase</fullName>
    </alternativeName>
</protein>
<dbReference type="InterPro" id="IPR011920">
    <property type="entry name" value="Lipid_A_LpxL_LpxP"/>
</dbReference>
<comment type="caution">
    <text evidence="10">The sequence shown here is derived from an EMBL/GenBank/DDBJ whole genome shotgun (WGS) entry which is preliminary data.</text>
</comment>
<proteinExistence type="inferred from homology"/>
<dbReference type="InterPro" id="IPR004960">
    <property type="entry name" value="LipA_acyltrans"/>
</dbReference>
<dbReference type="CDD" id="cd07984">
    <property type="entry name" value="LPLAT_LABLAT-like"/>
    <property type="match status" value="1"/>
</dbReference>
<comment type="function">
    <text evidence="9">Catalyzes the transfer of an acyl chain from an acyl-[acyl-carrier-protein] (ACP) to a Kdo(2)-lipid IV(A) to form a Kdo(2)-(acyl)-lipid IV(A).</text>
</comment>
<comment type="catalytic activity">
    <reaction evidence="9">
        <text>an alpha-Kdo-(2-&gt;4)-alpha-Kdo-(2-&gt;6)-lipid IVA + a fatty acyl-[ACP] = an alpha-Kdo-(2-&gt;4)-alpha-Kdo-(2-&gt;6)-(acyl)-lipid IVA + holo-[ACP]</text>
        <dbReference type="Rhea" id="RHEA:69396"/>
        <dbReference type="Rhea" id="RHEA-COMP:9685"/>
        <dbReference type="Rhea" id="RHEA-COMP:14125"/>
        <dbReference type="ChEBI" id="CHEBI:64479"/>
        <dbReference type="ChEBI" id="CHEBI:138651"/>
        <dbReference type="ChEBI" id="CHEBI:176429"/>
        <dbReference type="ChEBI" id="CHEBI:176430"/>
        <dbReference type="EC" id="2.3.1.241"/>
    </reaction>
</comment>
<comment type="similarity">
    <text evidence="9">Belongs to the LpxL/LpxM/LpxP family.</text>
</comment>
<dbReference type="GO" id="GO:0009103">
    <property type="term" value="P:lipopolysaccharide biosynthetic process"/>
    <property type="evidence" value="ECO:0007669"/>
    <property type="project" value="UniProtKB-UniRule"/>
</dbReference>